<dbReference type="eggNOG" id="COG0583">
    <property type="taxonomic scope" value="Bacteria"/>
</dbReference>
<dbReference type="AlphaFoldDB" id="A0A1U9YVW1"/>
<comment type="similarity">
    <text evidence="1">Belongs to the LysR transcriptional regulatory family.</text>
</comment>
<dbReference type="SUPFAM" id="SSF53850">
    <property type="entry name" value="Periplasmic binding protein-like II"/>
    <property type="match status" value="1"/>
</dbReference>
<dbReference type="GO" id="GO:0032993">
    <property type="term" value="C:protein-DNA complex"/>
    <property type="evidence" value="ECO:0007669"/>
    <property type="project" value="TreeGrafter"/>
</dbReference>
<dbReference type="PRINTS" id="PR00039">
    <property type="entry name" value="HTHLYSR"/>
</dbReference>
<dbReference type="GO" id="GO:0003700">
    <property type="term" value="F:DNA-binding transcription factor activity"/>
    <property type="evidence" value="ECO:0007669"/>
    <property type="project" value="InterPro"/>
</dbReference>
<evidence type="ECO:0000256" key="2">
    <source>
        <dbReference type="ARBA" id="ARBA00023015"/>
    </source>
</evidence>
<dbReference type="GO" id="GO:0003677">
    <property type="term" value="F:DNA binding"/>
    <property type="evidence" value="ECO:0007669"/>
    <property type="project" value="UniProtKB-KW"/>
</dbReference>
<dbReference type="KEGG" id="mmed:Mame_00202"/>
<dbReference type="OrthoDB" id="8679465at2"/>
<keyword evidence="4" id="KW-0804">Transcription</keyword>
<protein>
    <submittedName>
        <fullName evidence="6">Cys regulon transcriptional activator</fullName>
    </submittedName>
</protein>
<dbReference type="PANTHER" id="PTHR30346:SF0">
    <property type="entry name" value="HCA OPERON TRANSCRIPTIONAL ACTIVATOR HCAR"/>
    <property type="match status" value="1"/>
</dbReference>
<dbReference type="Gene3D" id="3.40.190.10">
    <property type="entry name" value="Periplasmic binding protein-like II"/>
    <property type="match status" value="2"/>
</dbReference>
<dbReference type="STRING" id="1122214.Mame_00202"/>
<evidence type="ECO:0000259" key="5">
    <source>
        <dbReference type="PROSITE" id="PS50931"/>
    </source>
</evidence>
<keyword evidence="2" id="KW-0805">Transcription regulation</keyword>
<evidence type="ECO:0000256" key="4">
    <source>
        <dbReference type="ARBA" id="ARBA00023163"/>
    </source>
</evidence>
<name>A0A1U9YVW1_9HYPH</name>
<evidence type="ECO:0000313" key="7">
    <source>
        <dbReference type="Proteomes" id="UP000191135"/>
    </source>
</evidence>
<dbReference type="SUPFAM" id="SSF46785">
    <property type="entry name" value="Winged helix' DNA-binding domain"/>
    <property type="match status" value="1"/>
</dbReference>
<dbReference type="InterPro" id="IPR036390">
    <property type="entry name" value="WH_DNA-bd_sf"/>
</dbReference>
<dbReference type="Pfam" id="PF03466">
    <property type="entry name" value="LysR_substrate"/>
    <property type="match status" value="1"/>
</dbReference>
<keyword evidence="3" id="KW-0238">DNA-binding</keyword>
<gene>
    <name evidence="6" type="primary">cysB</name>
    <name evidence="6" type="ORF">Mame_00202</name>
</gene>
<feature type="domain" description="HTH lysR-type" evidence="5">
    <location>
        <begin position="5"/>
        <end position="63"/>
    </location>
</feature>
<dbReference type="PROSITE" id="PS50931">
    <property type="entry name" value="HTH_LYSR"/>
    <property type="match status" value="1"/>
</dbReference>
<organism evidence="6 7">
    <name type="scientific">Martelella mediterranea DSM 17316</name>
    <dbReference type="NCBI Taxonomy" id="1122214"/>
    <lineage>
        <taxon>Bacteria</taxon>
        <taxon>Pseudomonadati</taxon>
        <taxon>Pseudomonadota</taxon>
        <taxon>Alphaproteobacteria</taxon>
        <taxon>Hyphomicrobiales</taxon>
        <taxon>Aurantimonadaceae</taxon>
        <taxon>Martelella</taxon>
    </lineage>
</organism>
<dbReference type="RefSeq" id="WP_018063363.1">
    <property type="nucleotide sequence ID" value="NZ_AQWH01000003.1"/>
</dbReference>
<evidence type="ECO:0000256" key="3">
    <source>
        <dbReference type="ARBA" id="ARBA00023125"/>
    </source>
</evidence>
<evidence type="ECO:0000256" key="1">
    <source>
        <dbReference type="ARBA" id="ARBA00009437"/>
    </source>
</evidence>
<dbReference type="InterPro" id="IPR036388">
    <property type="entry name" value="WH-like_DNA-bd_sf"/>
</dbReference>
<dbReference type="Gene3D" id="1.10.10.10">
    <property type="entry name" value="Winged helix-like DNA-binding domain superfamily/Winged helix DNA-binding domain"/>
    <property type="match status" value="1"/>
</dbReference>
<dbReference type="EMBL" id="CP020330">
    <property type="protein sequence ID" value="AQZ49585.1"/>
    <property type="molecule type" value="Genomic_DNA"/>
</dbReference>
<keyword evidence="7" id="KW-1185">Reference proteome</keyword>
<dbReference type="PANTHER" id="PTHR30346">
    <property type="entry name" value="TRANSCRIPTIONAL DUAL REGULATOR HCAR-RELATED"/>
    <property type="match status" value="1"/>
</dbReference>
<sequence>MPLRITFRQLEYFVAVCDCGSIAHAAQKINVSSPSISAAIAQLEAEFGLKLFVRRHAHGLSLSQTGELFLNAARETLEKANALNQLAADVAGTVRGNLRVGCLLTFAQIVLPRLRRSFVDLFPEVVFSQFERDQSELFNELRAARLDIALTYDLNIPADLNFVPLVELSPFALFSEGHPLADRPYVSPVDLARYPMVLLDLPMSTDYFLSIFSSLGIRPEIAERTRDMAVMRSLVANNFGYSVANIRPLSNLAPDGQKLRFVPLSGSVRPLNMGLLMSEGAANARTVSTFIEHAKNFIQNDDTFHFAAS</sequence>
<dbReference type="Proteomes" id="UP000191135">
    <property type="component" value="Chromosome"/>
</dbReference>
<accession>A0A1U9YVW1</accession>
<reference evidence="6 7" key="1">
    <citation type="submission" date="2017-03" db="EMBL/GenBank/DDBJ databases">
        <title>Foreign affairs: Plasmid Transfer between Roseobacters and Rhizobia.</title>
        <authorList>
            <person name="Bartling P."/>
            <person name="Bunk B."/>
            <person name="Overmann J."/>
            <person name="Brinkmann H."/>
            <person name="Petersen J."/>
        </authorList>
    </citation>
    <scope>NUCLEOTIDE SEQUENCE [LARGE SCALE GENOMIC DNA]</scope>
    <source>
        <strain evidence="6 7">MACL11</strain>
    </source>
</reference>
<proteinExistence type="inferred from homology"/>
<dbReference type="InterPro" id="IPR005119">
    <property type="entry name" value="LysR_subst-bd"/>
</dbReference>
<dbReference type="Pfam" id="PF00126">
    <property type="entry name" value="HTH_1"/>
    <property type="match status" value="1"/>
</dbReference>
<evidence type="ECO:0000313" key="6">
    <source>
        <dbReference type="EMBL" id="AQZ49585.1"/>
    </source>
</evidence>
<dbReference type="FunFam" id="1.10.10.10:FF:000001">
    <property type="entry name" value="LysR family transcriptional regulator"/>
    <property type="match status" value="1"/>
</dbReference>
<dbReference type="InterPro" id="IPR000847">
    <property type="entry name" value="LysR_HTH_N"/>
</dbReference>